<dbReference type="Pfam" id="PF10604">
    <property type="entry name" value="Polyketide_cyc2"/>
    <property type="match status" value="1"/>
</dbReference>
<evidence type="ECO:0000313" key="2">
    <source>
        <dbReference type="Proteomes" id="UP001603978"/>
    </source>
</evidence>
<dbReference type="EMBL" id="JBICRM010000038">
    <property type="protein sequence ID" value="MFG1709675.1"/>
    <property type="molecule type" value="Genomic_DNA"/>
</dbReference>
<gene>
    <name evidence="1" type="ORF">ACFLIM_41485</name>
</gene>
<proteinExistence type="predicted"/>
<keyword evidence="2" id="KW-1185">Reference proteome</keyword>
<reference evidence="1 2" key="1">
    <citation type="submission" date="2024-10" db="EMBL/GenBank/DDBJ databases">
        <authorList>
            <person name="Topkara A.R."/>
            <person name="Saygin H."/>
        </authorList>
    </citation>
    <scope>NUCLEOTIDE SEQUENCE [LARGE SCALE GENOMIC DNA]</scope>
    <source>
        <strain evidence="1 2">M3C6</strain>
    </source>
</reference>
<dbReference type="RefSeq" id="WP_393174684.1">
    <property type="nucleotide sequence ID" value="NZ_JBICRM010000038.1"/>
</dbReference>
<protein>
    <submittedName>
        <fullName evidence="1">SRPBCC family protein</fullName>
    </submittedName>
</protein>
<dbReference type="CDD" id="cd07812">
    <property type="entry name" value="SRPBCC"/>
    <property type="match status" value="1"/>
</dbReference>
<dbReference type="Gene3D" id="3.30.530.20">
    <property type="match status" value="1"/>
</dbReference>
<name>A0ABW7AQP0_9ACTN</name>
<organism evidence="1 2">
    <name type="scientific">Nonomuraea marmarensis</name>
    <dbReference type="NCBI Taxonomy" id="3351344"/>
    <lineage>
        <taxon>Bacteria</taxon>
        <taxon>Bacillati</taxon>
        <taxon>Actinomycetota</taxon>
        <taxon>Actinomycetes</taxon>
        <taxon>Streptosporangiales</taxon>
        <taxon>Streptosporangiaceae</taxon>
        <taxon>Nonomuraea</taxon>
    </lineage>
</organism>
<evidence type="ECO:0000313" key="1">
    <source>
        <dbReference type="EMBL" id="MFG1709675.1"/>
    </source>
</evidence>
<dbReference type="Proteomes" id="UP001603978">
    <property type="component" value="Unassembled WGS sequence"/>
</dbReference>
<comment type="caution">
    <text evidence="1">The sequence shown here is derived from an EMBL/GenBank/DDBJ whole genome shotgun (WGS) entry which is preliminary data.</text>
</comment>
<dbReference type="InterPro" id="IPR023393">
    <property type="entry name" value="START-like_dom_sf"/>
</dbReference>
<dbReference type="InterPro" id="IPR019587">
    <property type="entry name" value="Polyketide_cyclase/dehydratase"/>
</dbReference>
<accession>A0ABW7AQP0</accession>
<dbReference type="SUPFAM" id="SSF55961">
    <property type="entry name" value="Bet v1-like"/>
    <property type="match status" value="1"/>
</dbReference>
<sequence length="165" mass="18199">MARPHHESVHLHIKAAPQAIWSLIADITRMGEWSPICRRCAWLAPVTGPVAGARFVGHNRIGGLRWSRECEVLVSEPGAEFTFRSFVGGRPSTLWRYLLVPDGAAGTRVTEEYTVTSDSSSPRWVTALESIPAIRERNRAAMRNGMIETLQRIKAAAEAGAPAQR</sequence>